<evidence type="ECO:0000256" key="1">
    <source>
        <dbReference type="SAM" id="MobiDB-lite"/>
    </source>
</evidence>
<gene>
    <name evidence="2" type="ORF">EJ03DRAFT_356375</name>
</gene>
<reference evidence="2" key="1">
    <citation type="journal article" date="2020" name="Stud. Mycol.">
        <title>101 Dothideomycetes genomes: a test case for predicting lifestyles and emergence of pathogens.</title>
        <authorList>
            <person name="Haridas S."/>
            <person name="Albert R."/>
            <person name="Binder M."/>
            <person name="Bloem J."/>
            <person name="Labutti K."/>
            <person name="Salamov A."/>
            <person name="Andreopoulos B."/>
            <person name="Baker S."/>
            <person name="Barry K."/>
            <person name="Bills G."/>
            <person name="Bluhm B."/>
            <person name="Cannon C."/>
            <person name="Castanera R."/>
            <person name="Culley D."/>
            <person name="Daum C."/>
            <person name="Ezra D."/>
            <person name="Gonzalez J."/>
            <person name="Henrissat B."/>
            <person name="Kuo A."/>
            <person name="Liang C."/>
            <person name="Lipzen A."/>
            <person name="Lutzoni F."/>
            <person name="Magnuson J."/>
            <person name="Mondo S."/>
            <person name="Nolan M."/>
            <person name="Ohm R."/>
            <person name="Pangilinan J."/>
            <person name="Park H.-J."/>
            <person name="Ramirez L."/>
            <person name="Alfaro M."/>
            <person name="Sun H."/>
            <person name="Tritt A."/>
            <person name="Yoshinaga Y."/>
            <person name="Zwiers L.-H."/>
            <person name="Turgeon B."/>
            <person name="Goodwin S."/>
            <person name="Spatafora J."/>
            <person name="Crous P."/>
            <person name="Grigoriev I."/>
        </authorList>
    </citation>
    <scope>NUCLEOTIDE SEQUENCE</scope>
    <source>
        <strain evidence="2">CBS 116005</strain>
    </source>
</reference>
<dbReference type="OrthoDB" id="4121208at2759"/>
<feature type="compositionally biased region" description="Low complexity" evidence="1">
    <location>
        <begin position="342"/>
        <end position="358"/>
    </location>
</feature>
<evidence type="ECO:0000313" key="3">
    <source>
        <dbReference type="Proteomes" id="UP000799436"/>
    </source>
</evidence>
<dbReference type="EMBL" id="ML995968">
    <property type="protein sequence ID" value="KAF2763749.1"/>
    <property type="molecule type" value="Genomic_DNA"/>
</dbReference>
<protein>
    <submittedName>
        <fullName evidence="2">Uncharacterized protein</fullName>
    </submittedName>
</protein>
<organism evidence="2 3">
    <name type="scientific">Teratosphaeria nubilosa</name>
    <dbReference type="NCBI Taxonomy" id="161662"/>
    <lineage>
        <taxon>Eukaryota</taxon>
        <taxon>Fungi</taxon>
        <taxon>Dikarya</taxon>
        <taxon>Ascomycota</taxon>
        <taxon>Pezizomycotina</taxon>
        <taxon>Dothideomycetes</taxon>
        <taxon>Dothideomycetidae</taxon>
        <taxon>Mycosphaerellales</taxon>
        <taxon>Teratosphaeriaceae</taxon>
        <taxon>Teratosphaeria</taxon>
    </lineage>
</organism>
<dbReference type="AlphaFoldDB" id="A0A6G1KU07"/>
<evidence type="ECO:0000313" key="2">
    <source>
        <dbReference type="EMBL" id="KAF2763749.1"/>
    </source>
</evidence>
<sequence>MIPVSSSATTTADPLSSAEPTAAGVTYTVITPSPGASPVAVTTISQLVTSYEPQYTLCELPPLALLSVSPSPSATYSTAAYGNYSVSGTTGNGTCTTIYSATETMVCDTTLTDLTTTYPITNCAQEITFSSQYGYTLVTPSPTVTYANVSLPRNTSAPSPIPGASNSTGPGTGTGTGFATGTAFPTAFTSVPSTITPPATIETLTTYYFAPWADLTAGTAPASVRREICSYQSSNSSEECITEFQIWHTTLVTGTATSTRLLNISTTVSGPSQIIVETFVANVTETATTFEMTTYLESSYETHWTSTRMASATLTTGSTVYETMALEFASSTDSAVEGAMPTGSSLSSSADSTSTTHITSTSTIQSTVYVTMEGSAPASALASS</sequence>
<keyword evidence="3" id="KW-1185">Reference proteome</keyword>
<name>A0A6G1KU07_9PEZI</name>
<accession>A0A6G1KU07</accession>
<dbReference type="Proteomes" id="UP000799436">
    <property type="component" value="Unassembled WGS sequence"/>
</dbReference>
<feature type="region of interest" description="Disordered" evidence="1">
    <location>
        <begin position="337"/>
        <end position="358"/>
    </location>
</feature>
<proteinExistence type="predicted"/>